<accession>A0A9X1B5Y4</accession>
<proteinExistence type="predicted"/>
<comment type="caution">
    <text evidence="1">The sequence shown here is derived from an EMBL/GenBank/DDBJ whole genome shotgun (WGS) entry which is preliminary data.</text>
</comment>
<evidence type="ECO:0000313" key="1">
    <source>
        <dbReference type="EMBL" id="MBK1620341.1"/>
    </source>
</evidence>
<evidence type="ECO:0000313" key="2">
    <source>
        <dbReference type="Proteomes" id="UP001138768"/>
    </source>
</evidence>
<protein>
    <submittedName>
        <fullName evidence="1">Uncharacterized protein</fullName>
    </submittedName>
</protein>
<organism evidence="1 2">
    <name type="scientific">Lamprobacter modestohalophilus</name>
    <dbReference type="NCBI Taxonomy" id="1064514"/>
    <lineage>
        <taxon>Bacteria</taxon>
        <taxon>Pseudomonadati</taxon>
        <taxon>Pseudomonadota</taxon>
        <taxon>Gammaproteobacteria</taxon>
        <taxon>Chromatiales</taxon>
        <taxon>Chromatiaceae</taxon>
        <taxon>Lamprobacter</taxon>
    </lineage>
</organism>
<gene>
    <name evidence="1" type="ORF">CKO42_18230</name>
</gene>
<keyword evidence="2" id="KW-1185">Reference proteome</keyword>
<dbReference type="RefSeq" id="WP_200247161.1">
    <property type="nucleotide sequence ID" value="NZ_NRRY01000037.1"/>
</dbReference>
<dbReference type="Proteomes" id="UP001138768">
    <property type="component" value="Unassembled WGS sequence"/>
</dbReference>
<name>A0A9X1B5Y4_9GAMM</name>
<sequence>MRIKNLLNNREYDATLTTEHAASSFGQAVVIVEGDAIDPVGVEIIEINDAEREQLPPQWQAVLR</sequence>
<dbReference type="EMBL" id="NRRY01000037">
    <property type="protein sequence ID" value="MBK1620341.1"/>
    <property type="molecule type" value="Genomic_DNA"/>
</dbReference>
<dbReference type="AlphaFoldDB" id="A0A9X1B5Y4"/>
<reference evidence="1 2" key="1">
    <citation type="journal article" date="2020" name="Microorganisms">
        <title>Osmotic Adaptation and Compatible Solute Biosynthesis of Phototrophic Bacteria as Revealed from Genome Analyses.</title>
        <authorList>
            <person name="Imhoff J.F."/>
            <person name="Rahn T."/>
            <person name="Kunzel S."/>
            <person name="Keller A."/>
            <person name="Neulinger S.C."/>
        </authorList>
    </citation>
    <scope>NUCLEOTIDE SEQUENCE [LARGE SCALE GENOMIC DNA]</scope>
    <source>
        <strain evidence="1 2">DSM 25653</strain>
    </source>
</reference>